<evidence type="ECO:0000313" key="2">
    <source>
        <dbReference type="Proteomes" id="UP000468735"/>
    </source>
</evidence>
<keyword evidence="2" id="KW-1185">Reference proteome</keyword>
<organism evidence="1 2">
    <name type="scientific">Actinomadura rudentiformis</name>
    <dbReference type="NCBI Taxonomy" id="359158"/>
    <lineage>
        <taxon>Bacteria</taxon>
        <taxon>Bacillati</taxon>
        <taxon>Actinomycetota</taxon>
        <taxon>Actinomycetes</taxon>
        <taxon>Streptosporangiales</taxon>
        <taxon>Thermomonosporaceae</taxon>
        <taxon>Actinomadura</taxon>
    </lineage>
</organism>
<protein>
    <submittedName>
        <fullName evidence="1">GrpB family protein</fullName>
    </submittedName>
</protein>
<evidence type="ECO:0000313" key="1">
    <source>
        <dbReference type="EMBL" id="KAB2347307.1"/>
    </source>
</evidence>
<reference evidence="1 2" key="1">
    <citation type="submission" date="2019-09" db="EMBL/GenBank/DDBJ databases">
        <title>Actinomadura physcomitrii sp. nov., a novel actinomycete isolated from moss [Physcomitrium sphaericum (Ludw) Fuernr].</title>
        <authorList>
            <person name="Zhuang X."/>
            <person name="Liu C."/>
        </authorList>
    </citation>
    <scope>NUCLEOTIDE SEQUENCE [LARGE SCALE GENOMIC DNA]</scope>
    <source>
        <strain evidence="1 2">HMC1</strain>
    </source>
</reference>
<dbReference type="AlphaFoldDB" id="A0A6H9Z216"/>
<dbReference type="EMBL" id="WBMT01000009">
    <property type="protein sequence ID" value="KAB2347307.1"/>
    <property type="molecule type" value="Genomic_DNA"/>
</dbReference>
<proteinExistence type="predicted"/>
<accession>A0A6H9Z216</accession>
<dbReference type="Proteomes" id="UP000468735">
    <property type="component" value="Unassembled WGS sequence"/>
</dbReference>
<dbReference type="RefSeq" id="WP_151562013.1">
    <property type="nucleotide sequence ID" value="NZ_WBMT01000009.1"/>
</dbReference>
<gene>
    <name evidence="1" type="ORF">F8566_20050</name>
</gene>
<sequence length="66" mass="7038">MTTSTAAPTLQGLPALLATAESRASWAAYLDRLEAAGYGSKKDEAMRDYIDSSRRRLAACNRGDGS</sequence>
<comment type="caution">
    <text evidence="1">The sequence shown here is derived from an EMBL/GenBank/DDBJ whole genome shotgun (WGS) entry which is preliminary data.</text>
</comment>
<name>A0A6H9Z216_9ACTN</name>